<evidence type="ECO:0000313" key="2">
    <source>
        <dbReference type="Proteomes" id="UP001157114"/>
    </source>
</evidence>
<reference evidence="1 2" key="1">
    <citation type="submission" date="2023-03" db="EMBL/GenBank/DDBJ databases">
        <title>Draft genome sequence of the bacteria which degrade cell wall of Tricholomamatutake.</title>
        <authorList>
            <person name="Konishi Y."/>
            <person name="Fukuta Y."/>
            <person name="Shirasaka N."/>
        </authorList>
    </citation>
    <scope>NUCLEOTIDE SEQUENCE [LARGE SCALE GENOMIC DNA]</scope>
    <source>
        <strain evidence="2">mu1</strain>
    </source>
</reference>
<evidence type="ECO:0000313" key="1">
    <source>
        <dbReference type="EMBL" id="GLX68202.1"/>
    </source>
</evidence>
<organism evidence="1 2">
    <name type="scientific">Paenibacillus glycanilyticus</name>
    <dbReference type="NCBI Taxonomy" id="126569"/>
    <lineage>
        <taxon>Bacteria</taxon>
        <taxon>Bacillati</taxon>
        <taxon>Bacillota</taxon>
        <taxon>Bacilli</taxon>
        <taxon>Bacillales</taxon>
        <taxon>Paenibacillaceae</taxon>
        <taxon>Paenibacillus</taxon>
    </lineage>
</organism>
<proteinExistence type="predicted"/>
<dbReference type="EMBL" id="BSSQ01000011">
    <property type="protein sequence ID" value="GLX68202.1"/>
    <property type="molecule type" value="Genomic_DNA"/>
</dbReference>
<sequence length="213" mass="22361">MSKESACDCTIEVMGQGIATAMPDETVVTLGVSEEGDSLSELQTNQAEKIDAIIHAILGLGVPREQISTAQYSIEPQYDFVDGKQVFRGYRAVHLLRITISGANDVGQIIDSAVAQGANTVTDVSFRSTQASEASRKALTLAVRDAEAKALTIAAALGVSLSAVPCKIIESPSNGFEPVMFKAASAPAGDAGTTIEPGTLSFKASVRVWYMYG</sequence>
<dbReference type="InterPro" id="IPR007497">
    <property type="entry name" value="SIMPL/DUF541"/>
</dbReference>
<gene>
    <name evidence="1" type="ORF">MU1_25470</name>
</gene>
<evidence type="ECO:0008006" key="3">
    <source>
        <dbReference type="Google" id="ProtNLM"/>
    </source>
</evidence>
<dbReference type="PANTHER" id="PTHR34387:SF2">
    <property type="entry name" value="SLR1258 PROTEIN"/>
    <property type="match status" value="1"/>
</dbReference>
<comment type="caution">
    <text evidence="1">The sequence shown here is derived from an EMBL/GenBank/DDBJ whole genome shotgun (WGS) entry which is preliminary data.</text>
</comment>
<dbReference type="Gene3D" id="3.30.70.2970">
    <property type="entry name" value="Protein of unknown function (DUF541), domain 2"/>
    <property type="match status" value="1"/>
</dbReference>
<dbReference type="Gene3D" id="3.30.110.170">
    <property type="entry name" value="Protein of unknown function (DUF541), domain 1"/>
    <property type="match status" value="1"/>
</dbReference>
<dbReference type="Proteomes" id="UP001157114">
    <property type="component" value="Unassembled WGS sequence"/>
</dbReference>
<protein>
    <recommendedName>
        <fullName evidence="3">DUF541 domain-containing protein</fullName>
    </recommendedName>
</protein>
<dbReference type="PANTHER" id="PTHR34387">
    <property type="entry name" value="SLR1258 PROTEIN"/>
    <property type="match status" value="1"/>
</dbReference>
<dbReference type="RefSeq" id="WP_284238949.1">
    <property type="nucleotide sequence ID" value="NZ_BSSQ01000011.1"/>
</dbReference>
<name>A0ABQ6GC34_9BACL</name>
<dbReference type="Pfam" id="PF04402">
    <property type="entry name" value="SIMPL"/>
    <property type="match status" value="1"/>
</dbReference>
<keyword evidence="2" id="KW-1185">Reference proteome</keyword>
<accession>A0ABQ6GC34</accession>
<dbReference type="InterPro" id="IPR052022">
    <property type="entry name" value="26kDa_periplasmic_antigen"/>
</dbReference>